<dbReference type="Proteomes" id="UP001266305">
    <property type="component" value="Unassembled WGS sequence"/>
</dbReference>
<evidence type="ECO:0000256" key="2">
    <source>
        <dbReference type="SAM" id="Phobius"/>
    </source>
</evidence>
<sequence>MLVSRPLFGFFIVSCGFLIAVGRILFHLDLLQPNLKPSRFDKYTGSAQRPRSLRGTHSPRSESLTEANPPPAAARTWQMEHLARTGSVLKDDAVMLGPTELATGKASSSAPRELQLSSVLPSLLDVVSLLRSRAG</sequence>
<evidence type="ECO:0000313" key="4">
    <source>
        <dbReference type="Proteomes" id="UP001266305"/>
    </source>
</evidence>
<evidence type="ECO:0000256" key="1">
    <source>
        <dbReference type="SAM" id="MobiDB-lite"/>
    </source>
</evidence>
<dbReference type="EMBL" id="JASSZA010000006">
    <property type="protein sequence ID" value="KAK2107874.1"/>
    <property type="molecule type" value="Genomic_DNA"/>
</dbReference>
<gene>
    <name evidence="3" type="ORF">P7K49_013039</name>
</gene>
<keyword evidence="2" id="KW-0472">Membrane</keyword>
<keyword evidence="2" id="KW-1133">Transmembrane helix</keyword>
<keyword evidence="2" id="KW-0812">Transmembrane</keyword>
<accession>A0ABQ9VG56</accession>
<proteinExistence type="predicted"/>
<comment type="caution">
    <text evidence="3">The sequence shown here is derived from an EMBL/GenBank/DDBJ whole genome shotgun (WGS) entry which is preliminary data.</text>
</comment>
<protein>
    <submittedName>
        <fullName evidence="3">Uncharacterized protein</fullName>
    </submittedName>
</protein>
<reference evidence="3 4" key="1">
    <citation type="submission" date="2023-05" db="EMBL/GenBank/DDBJ databases">
        <title>B98-5 Cell Line De Novo Hybrid Assembly: An Optical Mapping Approach.</title>
        <authorList>
            <person name="Kananen K."/>
            <person name="Auerbach J.A."/>
            <person name="Kautto E."/>
            <person name="Blachly J.S."/>
        </authorList>
    </citation>
    <scope>NUCLEOTIDE SEQUENCE [LARGE SCALE GENOMIC DNA]</scope>
    <source>
        <strain evidence="3">B95-8</strain>
        <tissue evidence="3">Cell line</tissue>
    </source>
</reference>
<keyword evidence="4" id="KW-1185">Reference proteome</keyword>
<name>A0ABQ9VG56_SAGOE</name>
<evidence type="ECO:0000313" key="3">
    <source>
        <dbReference type="EMBL" id="KAK2107874.1"/>
    </source>
</evidence>
<feature type="region of interest" description="Disordered" evidence="1">
    <location>
        <begin position="37"/>
        <end position="74"/>
    </location>
</feature>
<feature type="transmembrane region" description="Helical" evidence="2">
    <location>
        <begin position="6"/>
        <end position="26"/>
    </location>
</feature>
<organism evidence="3 4">
    <name type="scientific">Saguinus oedipus</name>
    <name type="common">Cotton-top tamarin</name>
    <name type="synonym">Oedipomidas oedipus</name>
    <dbReference type="NCBI Taxonomy" id="9490"/>
    <lineage>
        <taxon>Eukaryota</taxon>
        <taxon>Metazoa</taxon>
        <taxon>Chordata</taxon>
        <taxon>Craniata</taxon>
        <taxon>Vertebrata</taxon>
        <taxon>Euteleostomi</taxon>
        <taxon>Mammalia</taxon>
        <taxon>Eutheria</taxon>
        <taxon>Euarchontoglires</taxon>
        <taxon>Primates</taxon>
        <taxon>Haplorrhini</taxon>
        <taxon>Platyrrhini</taxon>
        <taxon>Cebidae</taxon>
        <taxon>Callitrichinae</taxon>
        <taxon>Saguinus</taxon>
    </lineage>
</organism>